<organism evidence="1 2">
    <name type="scientific">Massilia atriviolacea</name>
    <dbReference type="NCBI Taxonomy" id="2495579"/>
    <lineage>
        <taxon>Bacteria</taxon>
        <taxon>Pseudomonadati</taxon>
        <taxon>Pseudomonadota</taxon>
        <taxon>Betaproteobacteria</taxon>
        <taxon>Burkholderiales</taxon>
        <taxon>Oxalobacteraceae</taxon>
        <taxon>Telluria group</taxon>
        <taxon>Massilia</taxon>
    </lineage>
</organism>
<reference evidence="1 2" key="1">
    <citation type="submission" date="2018-12" db="EMBL/GenBank/DDBJ databases">
        <authorList>
            <person name="Yang E."/>
        </authorList>
    </citation>
    <scope>NUCLEOTIDE SEQUENCE [LARGE SCALE GENOMIC DNA]</scope>
    <source>
        <strain evidence="1 2">SOD</strain>
    </source>
</reference>
<protein>
    <submittedName>
        <fullName evidence="1">Uncharacterized protein</fullName>
    </submittedName>
</protein>
<gene>
    <name evidence="1" type="ORF">EJB06_01905</name>
</gene>
<accession>A0A430HU60</accession>
<name>A0A430HU60_9BURK</name>
<dbReference type="AlphaFoldDB" id="A0A430HU60"/>
<dbReference type="EMBL" id="RXLQ01000001">
    <property type="protein sequence ID" value="RSZ60914.1"/>
    <property type="molecule type" value="Genomic_DNA"/>
</dbReference>
<dbReference type="OrthoDB" id="5195437at2"/>
<sequence>MKKVDDIASADSLFRIELFMRNDGTFAYVEFTHSGDALNPLWKRSSKAESRFGSYAIALYEARKRLSWRNNEMAWPARDAEPLAALNEVPDWLTCPACGIRFCMRGRDRWAAFAISAVASASSRWPRCDLRSQWPSEPANRFGCANAHCDGVDRLPRLSTISVI</sequence>
<evidence type="ECO:0000313" key="2">
    <source>
        <dbReference type="Proteomes" id="UP000278085"/>
    </source>
</evidence>
<dbReference type="RefSeq" id="WP_126072298.1">
    <property type="nucleotide sequence ID" value="NZ_CP051166.1"/>
</dbReference>
<keyword evidence="2" id="KW-1185">Reference proteome</keyword>
<proteinExistence type="predicted"/>
<evidence type="ECO:0000313" key="1">
    <source>
        <dbReference type="EMBL" id="RSZ60914.1"/>
    </source>
</evidence>
<comment type="caution">
    <text evidence="1">The sequence shown here is derived from an EMBL/GenBank/DDBJ whole genome shotgun (WGS) entry which is preliminary data.</text>
</comment>
<dbReference type="Proteomes" id="UP000278085">
    <property type="component" value="Unassembled WGS sequence"/>
</dbReference>